<reference evidence="2 3" key="1">
    <citation type="journal article" date="2017" name="Int. J. Syst. Evol. Microbiol.">
        <title>Oleiagrimonas citrea sp. nov., a marine bacterium isolated from tidal flat sediment and emended description of the genus Oleiagrimonas Fang et al. 2015 and Oleiagrimonas soli.</title>
        <authorList>
            <person name="Yang S.H."/>
            <person name="Seo H.S."/>
            <person name="Seong C.N."/>
            <person name="Kwon K.K."/>
        </authorList>
    </citation>
    <scope>NUCLEOTIDE SEQUENCE [LARGE SCALE GENOMIC DNA]</scope>
    <source>
        <strain evidence="2 3">MEBiC09124</strain>
    </source>
</reference>
<feature type="transmembrane region" description="Helical" evidence="1">
    <location>
        <begin position="38"/>
        <end position="58"/>
    </location>
</feature>
<dbReference type="AlphaFoldDB" id="A0A846ZIT9"/>
<dbReference type="RefSeq" id="WP_168608547.1">
    <property type="nucleotide sequence ID" value="NZ_JAAZQD010000002.1"/>
</dbReference>
<protein>
    <submittedName>
        <fullName evidence="2">Uncharacterized protein</fullName>
    </submittedName>
</protein>
<evidence type="ECO:0000313" key="2">
    <source>
        <dbReference type="EMBL" id="NKZ38114.1"/>
    </source>
</evidence>
<proteinExistence type="predicted"/>
<name>A0A846ZIT9_9GAMM</name>
<comment type="caution">
    <text evidence="2">The sequence shown here is derived from an EMBL/GenBank/DDBJ whole genome shotgun (WGS) entry which is preliminary data.</text>
</comment>
<evidence type="ECO:0000313" key="3">
    <source>
        <dbReference type="Proteomes" id="UP000541636"/>
    </source>
</evidence>
<accession>A0A846ZIT9</accession>
<keyword evidence="1" id="KW-1133">Transmembrane helix</keyword>
<evidence type="ECO:0000256" key="1">
    <source>
        <dbReference type="SAM" id="Phobius"/>
    </source>
</evidence>
<sequence length="132" mass="14337">MILAIKALAIWFMILVLAVANGMLREALLVPGLSRTPGLVLSGLLLSVLILLVTLLAVPWLQITRWPQAVGVGLGWLALTLTFEFAFGRLQGKSWSALLEAYTFKDGNIWPVVLLITAAAPYLAARFRGLLP</sequence>
<keyword evidence="1" id="KW-0812">Transmembrane</keyword>
<gene>
    <name evidence="2" type="ORF">HF690_04000</name>
</gene>
<feature type="transmembrane region" description="Helical" evidence="1">
    <location>
        <begin position="70"/>
        <end position="88"/>
    </location>
</feature>
<keyword evidence="1" id="KW-0472">Membrane</keyword>
<dbReference type="Proteomes" id="UP000541636">
    <property type="component" value="Unassembled WGS sequence"/>
</dbReference>
<organism evidence="2 3">
    <name type="scientific">Oleiagrimonas citrea</name>
    <dbReference type="NCBI Taxonomy" id="1665687"/>
    <lineage>
        <taxon>Bacteria</taxon>
        <taxon>Pseudomonadati</taxon>
        <taxon>Pseudomonadota</taxon>
        <taxon>Gammaproteobacteria</taxon>
        <taxon>Lysobacterales</taxon>
        <taxon>Rhodanobacteraceae</taxon>
        <taxon>Oleiagrimonas</taxon>
    </lineage>
</organism>
<feature type="transmembrane region" description="Helical" evidence="1">
    <location>
        <begin position="108"/>
        <end position="125"/>
    </location>
</feature>
<keyword evidence="3" id="KW-1185">Reference proteome</keyword>
<dbReference type="EMBL" id="JAAZQD010000002">
    <property type="protein sequence ID" value="NKZ38114.1"/>
    <property type="molecule type" value="Genomic_DNA"/>
</dbReference>